<protein>
    <submittedName>
        <fullName evidence="3 4">Uncharacterized protein</fullName>
    </submittedName>
</protein>
<reference evidence="5" key="1">
    <citation type="journal article" date="2009" name="Nature">
        <title>Evolution of pathogenicity and sexual reproduction in eight Candida genomes.</title>
        <authorList>
            <person name="Butler G."/>
            <person name="Rasmussen M.D."/>
            <person name="Lin M.F."/>
            <person name="Santos M.A."/>
            <person name="Sakthikumar S."/>
            <person name="Munro C.A."/>
            <person name="Rheinbay E."/>
            <person name="Grabherr M."/>
            <person name="Forche A."/>
            <person name="Reedy J.L."/>
            <person name="Agrafioti I."/>
            <person name="Arnaud M.B."/>
            <person name="Bates S."/>
            <person name="Brown A.J."/>
            <person name="Brunke S."/>
            <person name="Costanzo M.C."/>
            <person name="Fitzpatrick D.A."/>
            <person name="de Groot P.W."/>
            <person name="Harris D."/>
            <person name="Hoyer L.L."/>
            <person name="Hube B."/>
            <person name="Klis F.M."/>
            <person name="Kodira C."/>
            <person name="Lennard N."/>
            <person name="Logue M.E."/>
            <person name="Martin R."/>
            <person name="Neiman A.M."/>
            <person name="Nikolaou E."/>
            <person name="Quail M.A."/>
            <person name="Quinn J."/>
            <person name="Santos M.C."/>
            <person name="Schmitzberger F.F."/>
            <person name="Sherlock G."/>
            <person name="Shah P."/>
            <person name="Silverstein K.A."/>
            <person name="Skrzypek M.S."/>
            <person name="Soll D."/>
            <person name="Staggs R."/>
            <person name="Stansfield I."/>
            <person name="Stumpf M.P."/>
            <person name="Sudbery P.E."/>
            <person name="Srikantha T."/>
            <person name="Zeng Q."/>
            <person name="Berman J."/>
            <person name="Berriman M."/>
            <person name="Heitman J."/>
            <person name="Gow N.A."/>
            <person name="Lorenz M.C."/>
            <person name="Birren B.W."/>
            <person name="Kellis M."/>
            <person name="Cuomo C.A."/>
        </authorList>
    </citation>
    <scope>NUCLEOTIDE SEQUENCE [LARGE SCALE GENOMIC DNA]</scope>
    <source>
        <strain evidence="5">CDC 317 / ATCC MYA-4646</strain>
    </source>
</reference>
<evidence type="ECO:0000256" key="1">
    <source>
        <dbReference type="SAM" id="Phobius"/>
    </source>
</evidence>
<dbReference type="PANTHER" id="PTHR40368">
    <property type="entry name" value="YALI0F14399P"/>
    <property type="match status" value="1"/>
</dbReference>
<dbReference type="EMBL" id="HE605206">
    <property type="protein sequence ID" value="CCE43409.1"/>
    <property type="molecule type" value="Genomic_DNA"/>
</dbReference>
<dbReference type="Proteomes" id="UP000005221">
    <property type="component" value="Chromosome 2"/>
</dbReference>
<feature type="transmembrane region" description="Helical" evidence="1">
    <location>
        <begin position="262"/>
        <end position="285"/>
    </location>
</feature>
<dbReference type="eggNOG" id="ENOG502S2ZP">
    <property type="taxonomic scope" value="Eukaryota"/>
</dbReference>
<dbReference type="STRING" id="578454.G8BDR2"/>
<accession>A0AAJ8VZM2</accession>
<gene>
    <name evidence="2 3" type="ordered locus">CPAR2_210530</name>
</gene>
<evidence type="ECO:0000313" key="4">
    <source>
        <dbReference type="EnsemblFungi" id="CPAR2_210530-T-p1"/>
    </source>
</evidence>
<reference evidence="4" key="4">
    <citation type="submission" date="2025-05" db="UniProtKB">
        <authorList>
            <consortium name="EnsemblFungi"/>
        </authorList>
    </citation>
    <scope>IDENTIFICATION</scope>
</reference>
<keyword evidence="5" id="KW-1185">Reference proteome</keyword>
<keyword evidence="1" id="KW-1133">Transmembrane helix</keyword>
<dbReference type="CGD" id="CAL0000152025">
    <property type="gene designation" value="CPAR2_210530"/>
</dbReference>
<evidence type="ECO:0000313" key="5">
    <source>
        <dbReference type="Proteomes" id="UP000005221"/>
    </source>
</evidence>
<accession>G8BDR2</accession>
<sequence>MVIYYTCFVDFCEREVSNKFKIHFTLFSQGMKFLPFILPLTYAIQWFPLDSKGELPQYEPYAFGQEIAFDCIQRNIDTGEHKFDQQSRIVYGPFPKCEETSKPLSFKYGVNEDFNCTISFTDELFHLFQLYLHEDVPFSCRLPLSSEVASIEKGGAYVPFTFSFRGTLTDSHIDVDHSMNVLITKPTSNDPEQNTFISAIAYGSGTNTTRIVIGDKLTLNFAVRWLDSLQPKASTKRGNGLPYDAGFYKFPAEFIPMSYRMLYFYIGLTSVVTSTLVLIITYNWINSKLIKHRYSPLDAESKRD</sequence>
<dbReference type="PANTHER" id="PTHR40368:SF1">
    <property type="entry name" value="YALI0F14399P"/>
    <property type="match status" value="1"/>
</dbReference>
<proteinExistence type="predicted"/>
<evidence type="ECO:0000313" key="3">
    <source>
        <dbReference type="EMBL" id="CCE43409.1"/>
    </source>
</evidence>
<keyword evidence="1" id="KW-0472">Membrane</keyword>
<dbReference type="VEuPathDB" id="FungiDB:CPAR2_210530"/>
<keyword evidence="1" id="KW-0812">Transmembrane</keyword>
<dbReference type="EnsemblFungi" id="CPAR2_210530-T">
    <property type="protein sequence ID" value="CPAR2_210530-T-p1"/>
    <property type="gene ID" value="CPAR2_210530"/>
</dbReference>
<dbReference type="AlphaFoldDB" id="G8BDR2"/>
<organism evidence="3 5">
    <name type="scientific">Candida parapsilosis (strain CDC 317 / ATCC MYA-4646)</name>
    <name type="common">Yeast</name>
    <name type="synonym">Monilia parapsilosis</name>
    <dbReference type="NCBI Taxonomy" id="578454"/>
    <lineage>
        <taxon>Eukaryota</taxon>
        <taxon>Fungi</taxon>
        <taxon>Dikarya</taxon>
        <taxon>Ascomycota</taxon>
        <taxon>Saccharomycotina</taxon>
        <taxon>Pichiomycetes</taxon>
        <taxon>Debaryomycetaceae</taxon>
        <taxon>Candida/Lodderomyces clade</taxon>
        <taxon>Candida</taxon>
    </lineage>
</organism>
<evidence type="ECO:0000313" key="2">
    <source>
        <dbReference type="CGD" id="CAL0000152025"/>
    </source>
</evidence>
<reference evidence="5" key="2">
    <citation type="journal article" date="2011" name="BMC Genomics">
        <title>Using RNA-seq to determine the transcriptional landscape and the hypoxic response of the pathogenic yeast Candida parapsilosis.</title>
        <authorList>
            <person name="Guida A."/>
            <person name="Lindstaedt C."/>
            <person name="Maguire S.L."/>
            <person name="Ding C."/>
            <person name="Higgins D.G."/>
            <person name="Corton N.J."/>
            <person name="Berriman M."/>
            <person name="Butler G."/>
        </authorList>
    </citation>
    <scope>GENOME REANNOTATION</scope>
    <source>
        <strain evidence="5">CDC 317 / ATCC MYA-4646</strain>
    </source>
</reference>
<name>G8BDR2_CANPC</name>
<reference evidence="3" key="3">
    <citation type="submission" date="2011-10" db="EMBL/GenBank/DDBJ databases">
        <title>Transcriptional landscape of the pathogenic yeast Candida parapsilosis.</title>
        <authorList>
            <person name="Guida A."/>
            <person name="Lindstaedt C."/>
            <person name="Maguire S.L."/>
            <person name="Ding C."/>
            <person name="Higgins D.G."/>
            <person name="Harris D."/>
            <person name="Berriman M."/>
            <person name="Butler G."/>
        </authorList>
    </citation>
    <scope>NUCLEOTIDE SEQUENCE</scope>
    <source>
        <strain evidence="3">CDC317</strain>
    </source>
</reference>